<dbReference type="Proteomes" id="UP000467201">
    <property type="component" value="Chromosome"/>
</dbReference>
<dbReference type="SUPFAM" id="SSF46785">
    <property type="entry name" value="Winged helix' DNA-binding domain"/>
    <property type="match status" value="1"/>
</dbReference>
<proteinExistence type="predicted"/>
<gene>
    <name evidence="1" type="ORF">MDOR_03350</name>
</gene>
<organism evidence="1 2">
    <name type="scientific">Mycolicibacterium doricum</name>
    <dbReference type="NCBI Taxonomy" id="126673"/>
    <lineage>
        <taxon>Bacteria</taxon>
        <taxon>Bacillati</taxon>
        <taxon>Actinomycetota</taxon>
        <taxon>Actinomycetes</taxon>
        <taxon>Mycobacteriales</taxon>
        <taxon>Mycobacteriaceae</taxon>
        <taxon>Mycolicibacterium</taxon>
    </lineage>
</organism>
<evidence type="ECO:0000313" key="2">
    <source>
        <dbReference type="Proteomes" id="UP000467201"/>
    </source>
</evidence>
<protein>
    <submittedName>
        <fullName evidence="1">Uncharacterized protein</fullName>
    </submittedName>
</protein>
<accession>A0A7I7VLI5</accession>
<evidence type="ECO:0000313" key="1">
    <source>
        <dbReference type="EMBL" id="BBZ06166.1"/>
    </source>
</evidence>
<dbReference type="EMBL" id="AP022605">
    <property type="protein sequence ID" value="BBZ06166.1"/>
    <property type="molecule type" value="Genomic_DNA"/>
</dbReference>
<reference evidence="1 2" key="1">
    <citation type="journal article" date="2019" name="Emerg. Microbes Infect.">
        <title>Comprehensive subspecies identification of 175 nontuberculous mycobacteria species based on 7547 genomic profiles.</title>
        <authorList>
            <person name="Matsumoto Y."/>
            <person name="Kinjo T."/>
            <person name="Motooka D."/>
            <person name="Nabeya D."/>
            <person name="Jung N."/>
            <person name="Uechi K."/>
            <person name="Horii T."/>
            <person name="Iida T."/>
            <person name="Fujita J."/>
            <person name="Nakamura S."/>
        </authorList>
    </citation>
    <scope>NUCLEOTIDE SEQUENCE [LARGE SCALE GENOMIC DNA]</scope>
    <source>
        <strain evidence="1 2">JCM 12405</strain>
    </source>
</reference>
<dbReference type="KEGG" id="mdr:MDOR_03350"/>
<sequence>MSDHTIFEVESIDRMYLNVRVPRLAYGAGVQGFFVGHRGHHYASTALMDPMTKAFVADIHGFIAARGLELVSFGKERKDDVAQQFLAAFAGTEGVLFVGRAQEKALVWRTQRRYNPATGEPYAWLVRSTAFINYFYFYCVDEDFGPFFIKFGTYFPYTAKLCINGNEWAKRQAAKAGIGFEALDNGFAAVDDVDRLQAICDSLGPERIDALLRKWLTILPNPFTSEDEAAGYRYELSILQAEFSLTQMLDRPVSGRIFFEQVLHDNLDIGRPDHVGLIFDRRVIAKGRAKTPGRFRTRVITNGVTPSLHVDYKNTKVKQYYKQGRALRTETTINDPHDFRVTKRLTSLPELRQIGFSANRRLLGVQTISHDPIRGAQAFTDLTAPVVTCQNTRIPGLRFGDARVHALLQALLVHRLLVHGFTNRDLRTLIAPLLGKTAEDITAGQMTYDLRRLRAHGLIERVPRTRRYTVTDTGLQHALLFTHAHDHLLRTGLAQVTDPSPPRTSKLRNATRAYQTAFDELTQQAQLAA</sequence>
<dbReference type="AlphaFoldDB" id="A0A7I7VLI5"/>
<name>A0A7I7VLI5_9MYCO</name>
<dbReference type="InterPro" id="IPR036390">
    <property type="entry name" value="WH_DNA-bd_sf"/>
</dbReference>